<name>A0ABD5EU98_9ACTN</name>
<keyword evidence="1" id="KW-0378">Hydrolase</keyword>
<evidence type="ECO:0000256" key="3">
    <source>
        <dbReference type="SAM" id="SignalP"/>
    </source>
</evidence>
<dbReference type="PROSITE" id="PS51820">
    <property type="entry name" value="PA14"/>
    <property type="match status" value="1"/>
</dbReference>
<evidence type="ECO:0000256" key="2">
    <source>
        <dbReference type="ARBA" id="ARBA00023326"/>
    </source>
</evidence>
<dbReference type="InterPro" id="IPR011658">
    <property type="entry name" value="PA14_dom"/>
</dbReference>
<accession>A0ABD5EU98</accession>
<dbReference type="InterPro" id="IPR003961">
    <property type="entry name" value="FN3_dom"/>
</dbReference>
<sequence>MNPARRPSAAAATAVVLATAGGLLTVGTVPASAATTCASPVFKRQFYANTTFSGTPRKTDCDAVIDQSWSGAPAAGLPKDNFGVRWTLTRDFGSGGPFTLSASGLDGIRVHLDGVRRIDLWKNVSSTVAKSVDVTVPKGKHTLRIDYVNWTGSAKIKVGYAPRTAVGVDKVKPLVPTGTSLAHDSAHRVRFGWSANKEMDLAGYRVYRRLKGTSFGAEPLATTTSTAYTDTTLPKNGAVYFYEVRAYDKAGNESAGTADLSVTTADTLAPAAPTGVGGWRPDHSRKAQLSWSANTETDLAGYHVYRSTTGRPVPLTAANRVSGDKPLSTTWFEQPLPQTGDVHLYVVTAVDTHGNESAASSVVEFYTLDTTGPVDTAHHARAVEDERGVTLTWDRSQTTSPDFAGYTVVRGDRPVGQSGRAWEVVGKGIRGTSFTDKAPPPGATYSYSVVAVDGAGNSGVPSVEMPVTVAGNSTPPPAVTGMSATARENGVDLSWDASDDPGLDHYLVLRGTLVDGAWVYEPLIDGWTHRPEEFTGTQHFRTDAADGERLRYSVVAVDQYGNRLAPGSGAAVLDVTELDLRPDDGASPAVGGNPIAGLSGGIDGALRWWTSGDARSYGTVTGYAVHRWNRTTRVFDRVDVLTVREQAYRDSALSRGTTTYYRVTAILADGTETAASEAAVAWLD</sequence>
<dbReference type="SMART" id="SM00060">
    <property type="entry name" value="FN3"/>
    <property type="match status" value="3"/>
</dbReference>
<dbReference type="InterPro" id="IPR036116">
    <property type="entry name" value="FN3_sf"/>
</dbReference>
<dbReference type="SUPFAM" id="SSF56988">
    <property type="entry name" value="Anthrax protective antigen"/>
    <property type="match status" value="1"/>
</dbReference>
<dbReference type="InterPro" id="IPR013783">
    <property type="entry name" value="Ig-like_fold"/>
</dbReference>
<proteinExistence type="predicted"/>
<gene>
    <name evidence="6" type="ORF">RM877_26390</name>
</gene>
<keyword evidence="1" id="KW-0326">Glycosidase</keyword>
<dbReference type="SUPFAM" id="SSF49265">
    <property type="entry name" value="Fibronectin type III"/>
    <property type="match status" value="2"/>
</dbReference>
<comment type="caution">
    <text evidence="6">The sequence shown here is derived from an EMBL/GenBank/DDBJ whole genome shotgun (WGS) entry which is preliminary data.</text>
</comment>
<dbReference type="GO" id="GO:0016798">
    <property type="term" value="F:hydrolase activity, acting on glycosyl bonds"/>
    <property type="evidence" value="ECO:0007669"/>
    <property type="project" value="UniProtKB-KW"/>
</dbReference>
<protein>
    <submittedName>
        <fullName evidence="6">PA14 domain-containing protein</fullName>
    </submittedName>
</protein>
<keyword evidence="3" id="KW-0732">Signal</keyword>
<dbReference type="GO" id="GO:0000272">
    <property type="term" value="P:polysaccharide catabolic process"/>
    <property type="evidence" value="ECO:0007669"/>
    <property type="project" value="UniProtKB-KW"/>
</dbReference>
<dbReference type="PROSITE" id="PS50853">
    <property type="entry name" value="FN3"/>
    <property type="match status" value="2"/>
</dbReference>
<keyword evidence="2" id="KW-0624">Polysaccharide degradation</keyword>
<dbReference type="InterPro" id="IPR037524">
    <property type="entry name" value="PA14/GLEYA"/>
</dbReference>
<dbReference type="Proteomes" id="UP001183535">
    <property type="component" value="Unassembled WGS sequence"/>
</dbReference>
<evidence type="ECO:0000313" key="6">
    <source>
        <dbReference type="EMBL" id="MDT0438220.1"/>
    </source>
</evidence>
<feature type="domain" description="Fibronectin type-III" evidence="4">
    <location>
        <begin position="272"/>
        <end position="370"/>
    </location>
</feature>
<feature type="chain" id="PRO_5044867206" evidence="3">
    <location>
        <begin position="34"/>
        <end position="684"/>
    </location>
</feature>
<keyword evidence="2" id="KW-0119">Carbohydrate metabolism</keyword>
<evidence type="ECO:0000259" key="5">
    <source>
        <dbReference type="PROSITE" id="PS51820"/>
    </source>
</evidence>
<dbReference type="RefSeq" id="WP_093828226.1">
    <property type="nucleotide sequence ID" value="NZ_JAVRES010000016.1"/>
</dbReference>
<dbReference type="SMART" id="SM00758">
    <property type="entry name" value="PA14"/>
    <property type="match status" value="1"/>
</dbReference>
<dbReference type="Pfam" id="PF07691">
    <property type="entry name" value="PA14"/>
    <property type="match status" value="1"/>
</dbReference>
<reference evidence="7" key="1">
    <citation type="submission" date="2023-07" db="EMBL/GenBank/DDBJ databases">
        <title>30 novel species of actinomycetes from the DSMZ collection.</title>
        <authorList>
            <person name="Nouioui I."/>
        </authorList>
    </citation>
    <scope>NUCLEOTIDE SEQUENCE [LARGE SCALE GENOMIC DNA]</scope>
    <source>
        <strain evidence="7">DSM 41981</strain>
    </source>
</reference>
<organism evidence="6 7">
    <name type="scientific">Streptomyces doudnae</name>
    <dbReference type="NCBI Taxonomy" id="3075536"/>
    <lineage>
        <taxon>Bacteria</taxon>
        <taxon>Bacillati</taxon>
        <taxon>Actinomycetota</taxon>
        <taxon>Actinomycetes</taxon>
        <taxon>Kitasatosporales</taxon>
        <taxon>Streptomycetaceae</taxon>
        <taxon>Streptomyces</taxon>
    </lineage>
</organism>
<evidence type="ECO:0000313" key="7">
    <source>
        <dbReference type="Proteomes" id="UP001183535"/>
    </source>
</evidence>
<dbReference type="AlphaFoldDB" id="A0ABD5EU98"/>
<feature type="domain" description="PA14" evidence="5">
    <location>
        <begin position="37"/>
        <end position="179"/>
    </location>
</feature>
<feature type="domain" description="Fibronectin type-III" evidence="4">
    <location>
        <begin position="373"/>
        <end position="477"/>
    </location>
</feature>
<dbReference type="Gene3D" id="2.60.40.10">
    <property type="entry name" value="Immunoglobulins"/>
    <property type="match status" value="5"/>
</dbReference>
<evidence type="ECO:0000259" key="4">
    <source>
        <dbReference type="PROSITE" id="PS50853"/>
    </source>
</evidence>
<feature type="signal peptide" evidence="3">
    <location>
        <begin position="1"/>
        <end position="33"/>
    </location>
</feature>
<dbReference type="EMBL" id="JAVRES010000016">
    <property type="protein sequence ID" value="MDT0438220.1"/>
    <property type="molecule type" value="Genomic_DNA"/>
</dbReference>
<dbReference type="CDD" id="cd00063">
    <property type="entry name" value="FN3"/>
    <property type="match status" value="1"/>
</dbReference>
<keyword evidence="7" id="KW-1185">Reference proteome</keyword>
<evidence type="ECO:0000256" key="1">
    <source>
        <dbReference type="ARBA" id="ARBA00023295"/>
    </source>
</evidence>